<dbReference type="EMBL" id="BLLF01001871">
    <property type="protein sequence ID" value="GFH21637.1"/>
    <property type="molecule type" value="Genomic_DNA"/>
</dbReference>
<feature type="non-terminal residue" evidence="1">
    <location>
        <position position="1"/>
    </location>
</feature>
<gene>
    <name evidence="1" type="ORF">HaLaN_18986</name>
</gene>
<protein>
    <submittedName>
        <fullName evidence="1">J domain-containing protein</fullName>
    </submittedName>
</protein>
<reference evidence="1 2" key="1">
    <citation type="submission" date="2020-02" db="EMBL/GenBank/DDBJ databases">
        <title>Draft genome sequence of Haematococcus lacustris strain NIES-144.</title>
        <authorList>
            <person name="Morimoto D."/>
            <person name="Nakagawa S."/>
            <person name="Yoshida T."/>
            <person name="Sawayama S."/>
        </authorList>
    </citation>
    <scope>NUCLEOTIDE SEQUENCE [LARGE SCALE GENOMIC DNA]</scope>
    <source>
        <strain evidence="1 2">NIES-144</strain>
    </source>
</reference>
<keyword evidence="2" id="KW-1185">Reference proteome</keyword>
<feature type="non-terminal residue" evidence="1">
    <location>
        <position position="57"/>
    </location>
</feature>
<accession>A0A699ZFX8</accession>
<evidence type="ECO:0000313" key="2">
    <source>
        <dbReference type="Proteomes" id="UP000485058"/>
    </source>
</evidence>
<name>A0A699ZFX8_HAELA</name>
<evidence type="ECO:0000313" key="1">
    <source>
        <dbReference type="EMBL" id="GFH21637.1"/>
    </source>
</evidence>
<sequence>MQMGRGVVNQVEAINETSKGKIWDQGRREWVDKPDGTLITSDAAAASTRALFKKPAP</sequence>
<proteinExistence type="predicted"/>
<dbReference type="AlphaFoldDB" id="A0A699ZFX8"/>
<organism evidence="1 2">
    <name type="scientific">Haematococcus lacustris</name>
    <name type="common">Green alga</name>
    <name type="synonym">Haematococcus pluvialis</name>
    <dbReference type="NCBI Taxonomy" id="44745"/>
    <lineage>
        <taxon>Eukaryota</taxon>
        <taxon>Viridiplantae</taxon>
        <taxon>Chlorophyta</taxon>
        <taxon>core chlorophytes</taxon>
        <taxon>Chlorophyceae</taxon>
        <taxon>CS clade</taxon>
        <taxon>Chlamydomonadales</taxon>
        <taxon>Haematococcaceae</taxon>
        <taxon>Haematococcus</taxon>
    </lineage>
</organism>
<dbReference type="Proteomes" id="UP000485058">
    <property type="component" value="Unassembled WGS sequence"/>
</dbReference>
<comment type="caution">
    <text evidence="1">The sequence shown here is derived from an EMBL/GenBank/DDBJ whole genome shotgun (WGS) entry which is preliminary data.</text>
</comment>